<dbReference type="OrthoDB" id="1672942at2"/>
<dbReference type="GO" id="GO:0005886">
    <property type="term" value="C:plasma membrane"/>
    <property type="evidence" value="ECO:0007669"/>
    <property type="project" value="TreeGrafter"/>
</dbReference>
<reference evidence="2 3" key="1">
    <citation type="submission" date="2017-06" db="EMBL/GenBank/DDBJ databases">
        <authorList>
            <person name="Kim H.J."/>
            <person name="Triplett B.A."/>
        </authorList>
    </citation>
    <scope>NUCLEOTIDE SEQUENCE [LARGE SCALE GENOMIC DNA]</scope>
    <source>
        <strain evidence="2 3">DSM 18704</strain>
    </source>
</reference>
<dbReference type="InterPro" id="IPR050303">
    <property type="entry name" value="GatZ_KbaZ_carbometab"/>
</dbReference>
<evidence type="ECO:0000313" key="2">
    <source>
        <dbReference type="EMBL" id="SNT41906.1"/>
    </source>
</evidence>
<dbReference type="Pfam" id="PF08013">
    <property type="entry name" value="GatZ_KbaZ-like"/>
    <property type="match status" value="1"/>
</dbReference>
<dbReference type="InterPro" id="IPR012062">
    <property type="entry name" value="GatZ/KbaZ-like"/>
</dbReference>
<dbReference type="AlphaFoldDB" id="A0A239MGV8"/>
<dbReference type="GO" id="GO:0009401">
    <property type="term" value="P:phosphoenolpyruvate-dependent sugar phosphotransferase system"/>
    <property type="evidence" value="ECO:0007669"/>
    <property type="project" value="TreeGrafter"/>
</dbReference>
<dbReference type="InterPro" id="IPR013785">
    <property type="entry name" value="Aldolase_TIM"/>
</dbReference>
<dbReference type="SUPFAM" id="SSF51569">
    <property type="entry name" value="Aldolase"/>
    <property type="match status" value="1"/>
</dbReference>
<sequence length="432" mass="47660">MSEFLETMGAAYAAGAPFGLYSVCSAHPLVLQAAILQALDDHSPLLVEATSNQVNQFGGYTGMRPADFRNFVVELAVRLGFAPDNLILGGDHLGPNPWQHLPEAEAMQHAEMMVAEYSRAGFVKIHLDASMPCLGDPAILPDRTIAERAARLCRAAEAAANGAPRFYVIGTEVPVPGGATESLSELEVTHTSAARHTLGIHREVFAAAGLERVWPRVIALVVQPGVEFNHDSVVDYTPSKTESLRTVLSDAPGMVFEAHSTDYQRPAAYHQLVQDGFTILKVGPALTFALREALFALEKIEQELLPTHRLSHLSATLEHEMLTAPGNWRKHYHGTPIEQRILRRYSYSDRMRYYWKQPAVEQAVEKLMQNLEQIHIPETLLSAALPDQYRAVRAGKLRPAPEALILHKIREALVPYAEAGICRLEQLATASY</sequence>
<accession>A0A239MGV8</accession>
<dbReference type="Gene3D" id="3.20.20.70">
    <property type="entry name" value="Aldolase class I"/>
    <property type="match status" value="1"/>
</dbReference>
<dbReference type="PIRSF" id="PIRSF009264">
    <property type="entry name" value="TagBP_ald_AgaZ"/>
    <property type="match status" value="1"/>
</dbReference>
<evidence type="ECO:0000313" key="3">
    <source>
        <dbReference type="Proteomes" id="UP000198356"/>
    </source>
</evidence>
<dbReference type="PANTHER" id="PTHR32502">
    <property type="entry name" value="N-ACETYLGALACTOSAMINE PERMEASE II COMPONENT-RELATED"/>
    <property type="match status" value="1"/>
</dbReference>
<dbReference type="GO" id="GO:0005975">
    <property type="term" value="P:carbohydrate metabolic process"/>
    <property type="evidence" value="ECO:0007669"/>
    <property type="project" value="InterPro"/>
</dbReference>
<dbReference type="Proteomes" id="UP000198356">
    <property type="component" value="Unassembled WGS sequence"/>
</dbReference>
<dbReference type="EMBL" id="FZOU01000013">
    <property type="protein sequence ID" value="SNT41906.1"/>
    <property type="molecule type" value="Genomic_DNA"/>
</dbReference>
<gene>
    <name evidence="2" type="ORF">SAMN05421770_1135</name>
</gene>
<dbReference type="Gene3D" id="1.10.400.20">
    <property type="entry name" value="putative tagatose 6-phosphate kinase domain like"/>
    <property type="match status" value="1"/>
</dbReference>
<dbReference type="RefSeq" id="WP_089410336.1">
    <property type="nucleotide sequence ID" value="NZ_FZOU01000013.1"/>
</dbReference>
<dbReference type="NCBIfam" id="TIGR02810">
    <property type="entry name" value="agaZ_gatZ"/>
    <property type="match status" value="1"/>
</dbReference>
<evidence type="ECO:0000256" key="1">
    <source>
        <dbReference type="ARBA" id="ARBA00005007"/>
    </source>
</evidence>
<keyword evidence="3" id="KW-1185">Reference proteome</keyword>
<proteinExistence type="predicted"/>
<comment type="pathway">
    <text evidence="1">Carbohydrate metabolism.</text>
</comment>
<organism evidence="2 3">
    <name type="scientific">Granulicella rosea</name>
    <dbReference type="NCBI Taxonomy" id="474952"/>
    <lineage>
        <taxon>Bacteria</taxon>
        <taxon>Pseudomonadati</taxon>
        <taxon>Acidobacteriota</taxon>
        <taxon>Terriglobia</taxon>
        <taxon>Terriglobales</taxon>
        <taxon>Acidobacteriaceae</taxon>
        <taxon>Granulicella</taxon>
    </lineage>
</organism>
<protein>
    <submittedName>
        <fullName evidence="2">Tagatose-bisphosphate aldolase noncatalytic subunit</fullName>
    </submittedName>
</protein>
<name>A0A239MGV8_9BACT</name>
<dbReference type="PANTHER" id="PTHR32502:SF2">
    <property type="entry name" value="D-TAGATOSE-1,6-BISPHOSPHATE ALDOLASE SUBUNIT KBAZ"/>
    <property type="match status" value="1"/>
</dbReference>